<accession>A0AAE1FJ98</accession>
<keyword evidence="2" id="KW-1185">Reference proteome</keyword>
<dbReference type="Proteomes" id="UP001286313">
    <property type="component" value="Unassembled WGS sequence"/>
</dbReference>
<proteinExistence type="predicted"/>
<reference evidence="1" key="1">
    <citation type="submission" date="2023-10" db="EMBL/GenBank/DDBJ databases">
        <title>Genome assemblies of two species of porcelain crab, Petrolisthes cinctipes and Petrolisthes manimaculis (Anomura: Porcellanidae).</title>
        <authorList>
            <person name="Angst P."/>
        </authorList>
    </citation>
    <scope>NUCLEOTIDE SEQUENCE</scope>
    <source>
        <strain evidence="1">PB745_01</strain>
        <tissue evidence="1">Gill</tissue>
    </source>
</reference>
<organism evidence="1 2">
    <name type="scientific">Petrolisthes cinctipes</name>
    <name type="common">Flat porcelain crab</name>
    <dbReference type="NCBI Taxonomy" id="88211"/>
    <lineage>
        <taxon>Eukaryota</taxon>
        <taxon>Metazoa</taxon>
        <taxon>Ecdysozoa</taxon>
        <taxon>Arthropoda</taxon>
        <taxon>Crustacea</taxon>
        <taxon>Multicrustacea</taxon>
        <taxon>Malacostraca</taxon>
        <taxon>Eumalacostraca</taxon>
        <taxon>Eucarida</taxon>
        <taxon>Decapoda</taxon>
        <taxon>Pleocyemata</taxon>
        <taxon>Anomura</taxon>
        <taxon>Galatheoidea</taxon>
        <taxon>Porcellanidae</taxon>
        <taxon>Petrolisthes</taxon>
    </lineage>
</organism>
<evidence type="ECO:0000313" key="2">
    <source>
        <dbReference type="Proteomes" id="UP001286313"/>
    </source>
</evidence>
<comment type="caution">
    <text evidence="1">The sequence shown here is derived from an EMBL/GenBank/DDBJ whole genome shotgun (WGS) entry which is preliminary data.</text>
</comment>
<evidence type="ECO:0000313" key="1">
    <source>
        <dbReference type="EMBL" id="KAK3874541.1"/>
    </source>
</evidence>
<dbReference type="AlphaFoldDB" id="A0AAE1FJ98"/>
<name>A0AAE1FJ98_PETCI</name>
<protein>
    <recommendedName>
        <fullName evidence="3">Endonuclease-reverse transcriptase</fullName>
    </recommendedName>
</protein>
<gene>
    <name evidence="1" type="ORF">Pcinc_020559</name>
</gene>
<dbReference type="EMBL" id="JAWQEG010002096">
    <property type="protein sequence ID" value="KAK3874541.1"/>
    <property type="molecule type" value="Genomic_DNA"/>
</dbReference>
<sequence length="120" mass="14865">MYCLRRICKIRWFHWQTNEHVRELTGVHITILDKVRDGQLRWYGHIERMERDRLPRRLMYGKLEGRRPRGCPKTTWLRALEKETPDMTWRQKKDLVRDRQRWSNFGLIRRDPAWKPPDGI</sequence>
<evidence type="ECO:0008006" key="3">
    <source>
        <dbReference type="Google" id="ProtNLM"/>
    </source>
</evidence>